<evidence type="ECO:0000256" key="6">
    <source>
        <dbReference type="ARBA" id="ARBA00022723"/>
    </source>
</evidence>
<dbReference type="RefSeq" id="XP_003426460.1">
    <property type="nucleotide sequence ID" value="XM_003426412.4"/>
</dbReference>
<evidence type="ECO:0000256" key="9">
    <source>
        <dbReference type="RuleBase" id="RU003953"/>
    </source>
</evidence>
<keyword evidence="3 9" id="KW-0808">Transferase</keyword>
<reference evidence="12" key="1">
    <citation type="submission" date="2021-01" db="UniProtKB">
        <authorList>
            <consortium name="EnsemblMetazoa"/>
        </authorList>
    </citation>
    <scope>IDENTIFICATION</scope>
</reference>
<evidence type="ECO:0000259" key="11">
    <source>
        <dbReference type="Pfam" id="PF12627"/>
    </source>
</evidence>
<keyword evidence="9" id="KW-0694">RNA-binding</keyword>
<dbReference type="SUPFAM" id="SSF81891">
    <property type="entry name" value="Poly A polymerase C-terminal region-like"/>
    <property type="match status" value="1"/>
</dbReference>
<dbReference type="GO" id="GO:0016779">
    <property type="term" value="F:nucleotidyltransferase activity"/>
    <property type="evidence" value="ECO:0007669"/>
    <property type="project" value="UniProtKB-KW"/>
</dbReference>
<dbReference type="FunCoup" id="A0A7M7GCZ2">
    <property type="interactions" value="2261"/>
</dbReference>
<keyword evidence="5" id="KW-0548">Nucleotidyltransferase</keyword>
<evidence type="ECO:0000256" key="2">
    <source>
        <dbReference type="ARBA" id="ARBA00007265"/>
    </source>
</evidence>
<keyword evidence="4" id="KW-0819">tRNA processing</keyword>
<dbReference type="GO" id="GO:0000166">
    <property type="term" value="F:nucleotide binding"/>
    <property type="evidence" value="ECO:0007669"/>
    <property type="project" value="UniProtKB-KW"/>
</dbReference>
<evidence type="ECO:0000256" key="7">
    <source>
        <dbReference type="ARBA" id="ARBA00022741"/>
    </source>
</evidence>
<keyword evidence="8" id="KW-0460">Magnesium</keyword>
<dbReference type="SMR" id="A0A7M7GCZ2"/>
<evidence type="ECO:0000256" key="8">
    <source>
        <dbReference type="ARBA" id="ARBA00022842"/>
    </source>
</evidence>
<comment type="similarity">
    <text evidence="2 9">Belongs to the tRNA nucleotidyltransferase/poly(A) polymerase family.</text>
</comment>
<dbReference type="InterPro" id="IPR032828">
    <property type="entry name" value="PolyA_RNA-bd"/>
</dbReference>
<dbReference type="GO" id="GO:0005739">
    <property type="term" value="C:mitochondrion"/>
    <property type="evidence" value="ECO:0007669"/>
    <property type="project" value="TreeGrafter"/>
</dbReference>
<dbReference type="InterPro" id="IPR043519">
    <property type="entry name" value="NT_sf"/>
</dbReference>
<dbReference type="Gene3D" id="3.30.460.10">
    <property type="entry name" value="Beta Polymerase, domain 2"/>
    <property type="match status" value="1"/>
</dbReference>
<dbReference type="Proteomes" id="UP000002358">
    <property type="component" value="Chromosome 4"/>
</dbReference>
<proteinExistence type="inferred from homology"/>
<dbReference type="Gene3D" id="1.10.3090.10">
    <property type="entry name" value="cca-adding enzyme, domain 2"/>
    <property type="match status" value="1"/>
</dbReference>
<evidence type="ECO:0000313" key="12">
    <source>
        <dbReference type="EnsemblMetazoa" id="XP_003426460"/>
    </source>
</evidence>
<evidence type="ECO:0000256" key="4">
    <source>
        <dbReference type="ARBA" id="ARBA00022694"/>
    </source>
</evidence>
<dbReference type="EnsemblMetazoa" id="XM_003426412">
    <property type="protein sequence ID" value="XP_003426460"/>
    <property type="gene ID" value="LOC100678965"/>
</dbReference>
<evidence type="ECO:0000313" key="13">
    <source>
        <dbReference type="Proteomes" id="UP000002358"/>
    </source>
</evidence>
<sequence length="487" mass="57039">MLILNTFTKKFECLCKREHINIIRRLLSENQWIKRKMPNEKIPPHRSDPVIKTLDSPEFKSIFTPELNTLSDIFKRHNYELRVAGGAVRDILMGKHPKDLDFATTATPVEMKEMFTKEEVRMINCNGEKHGTITSRINDKENFEVTTLRVDVVTDGRHADVVFTTDWLLDASRRDLTINSMFLDLDGKVYDYFYGYDDLMKRRVAFVGEPAQRICEDFLRIFRYFRFYGRIADVPDNHDEKTITAIKENVKGLEIISGERIWSEWSKILAGNFHRELTLKLIECGCSKYMGLPENLNLEHFNKICLNAQKNNVKLRPISLIAALLHTEEEVLQLFMRLRFPNFDRNLALFIVQHREEKLCENPLKPYQRVVLKTIGKVSDVREFVSELLRYKGSLDLLEEFEKWDSRFPINGGMVKPYVENPKVIGEVINRLKDIWLDSNCEMPVEKLQKHIPDIAAEASLEHKERVEKFKADKEKGRREKKKSVSN</sequence>
<keyword evidence="7" id="KW-0547">Nucleotide-binding</keyword>
<dbReference type="InterPro" id="IPR050264">
    <property type="entry name" value="Bact_CCA-adding_enz_type3_sf"/>
</dbReference>
<evidence type="ECO:0000256" key="5">
    <source>
        <dbReference type="ARBA" id="ARBA00022695"/>
    </source>
</evidence>
<protein>
    <submittedName>
        <fullName evidence="12">Uncharacterized protein</fullName>
    </submittedName>
</protein>
<feature type="domain" description="Poly A polymerase head" evidence="10">
    <location>
        <begin position="81"/>
        <end position="204"/>
    </location>
</feature>
<dbReference type="PANTHER" id="PTHR46173:SF1">
    <property type="entry name" value="CCA TRNA NUCLEOTIDYLTRANSFERASE 1, MITOCHONDRIAL"/>
    <property type="match status" value="1"/>
</dbReference>
<dbReference type="Pfam" id="PF01743">
    <property type="entry name" value="PolyA_pol"/>
    <property type="match status" value="1"/>
</dbReference>
<dbReference type="InterPro" id="IPR002646">
    <property type="entry name" value="PolA_pol_head_dom"/>
</dbReference>
<accession>A0A7M7GCZ2</accession>
<dbReference type="SUPFAM" id="SSF81301">
    <property type="entry name" value="Nucleotidyltransferase"/>
    <property type="match status" value="1"/>
</dbReference>
<dbReference type="GO" id="GO:0001680">
    <property type="term" value="P:tRNA 3'-terminal CCA addition"/>
    <property type="evidence" value="ECO:0007669"/>
    <property type="project" value="TreeGrafter"/>
</dbReference>
<dbReference type="AlphaFoldDB" id="A0A7M7GCZ2"/>
<dbReference type="GO" id="GO:0046872">
    <property type="term" value="F:metal ion binding"/>
    <property type="evidence" value="ECO:0007669"/>
    <property type="project" value="UniProtKB-KW"/>
</dbReference>
<dbReference type="GO" id="GO:0000049">
    <property type="term" value="F:tRNA binding"/>
    <property type="evidence" value="ECO:0007669"/>
    <property type="project" value="TreeGrafter"/>
</dbReference>
<evidence type="ECO:0000259" key="10">
    <source>
        <dbReference type="Pfam" id="PF01743"/>
    </source>
</evidence>
<dbReference type="GO" id="GO:1990180">
    <property type="term" value="P:mitochondrial tRNA 3'-end processing"/>
    <property type="evidence" value="ECO:0007669"/>
    <property type="project" value="TreeGrafter"/>
</dbReference>
<feature type="domain" description="tRNA nucleotidyltransferase/poly(A) polymerase RNA and SrmB- binding" evidence="11">
    <location>
        <begin position="239"/>
        <end position="289"/>
    </location>
</feature>
<organism evidence="12 13">
    <name type="scientific">Nasonia vitripennis</name>
    <name type="common">Parasitic wasp</name>
    <dbReference type="NCBI Taxonomy" id="7425"/>
    <lineage>
        <taxon>Eukaryota</taxon>
        <taxon>Metazoa</taxon>
        <taxon>Ecdysozoa</taxon>
        <taxon>Arthropoda</taxon>
        <taxon>Hexapoda</taxon>
        <taxon>Insecta</taxon>
        <taxon>Pterygota</taxon>
        <taxon>Neoptera</taxon>
        <taxon>Endopterygota</taxon>
        <taxon>Hymenoptera</taxon>
        <taxon>Apocrita</taxon>
        <taxon>Proctotrupomorpha</taxon>
        <taxon>Chalcidoidea</taxon>
        <taxon>Pteromalidae</taxon>
        <taxon>Pteromalinae</taxon>
        <taxon>Nasonia</taxon>
    </lineage>
</organism>
<keyword evidence="13" id="KW-1185">Reference proteome</keyword>
<dbReference type="Pfam" id="PF12627">
    <property type="entry name" value="PolyA_pol_RNAbd"/>
    <property type="match status" value="1"/>
</dbReference>
<name>A0A7M7GCZ2_NASVI</name>
<dbReference type="OrthoDB" id="445712at2759"/>
<evidence type="ECO:0000256" key="3">
    <source>
        <dbReference type="ARBA" id="ARBA00022679"/>
    </source>
</evidence>
<dbReference type="InParanoid" id="A0A7M7GCZ2"/>
<keyword evidence="6" id="KW-0479">Metal-binding</keyword>
<evidence type="ECO:0000256" key="1">
    <source>
        <dbReference type="ARBA" id="ARBA00001946"/>
    </source>
</evidence>
<dbReference type="KEGG" id="nvi:100678965"/>
<dbReference type="PANTHER" id="PTHR46173">
    <property type="entry name" value="CCA TRNA NUCLEOTIDYLTRANSFERASE 1, MITOCHONDRIAL"/>
    <property type="match status" value="1"/>
</dbReference>
<comment type="cofactor">
    <cofactor evidence="1">
        <name>Mg(2+)</name>
        <dbReference type="ChEBI" id="CHEBI:18420"/>
    </cofactor>
</comment>
<dbReference type="GeneID" id="100678965"/>
<dbReference type="CDD" id="cd05398">
    <property type="entry name" value="NT_ClassII-CCAase"/>
    <property type="match status" value="1"/>
</dbReference>